<evidence type="ECO:0000313" key="2">
    <source>
        <dbReference type="Proteomes" id="UP000008553"/>
    </source>
</evidence>
<keyword evidence="2" id="KW-1185">Reference proteome</keyword>
<evidence type="ECO:0000313" key="1">
    <source>
        <dbReference type="EMBL" id="EAA20322.1"/>
    </source>
</evidence>
<comment type="caution">
    <text evidence="1">The sequence shown here is derived from an EMBL/GenBank/DDBJ whole genome shotgun (WGS) entry which is preliminary data.</text>
</comment>
<dbReference type="AlphaFoldDB" id="Q7R6Z9"/>
<protein>
    <submittedName>
        <fullName evidence="1">Uncharacterized protein</fullName>
    </submittedName>
</protein>
<reference evidence="1 2" key="1">
    <citation type="journal article" date="2002" name="Nature">
        <title>Genome sequence and comparative analysis of the model rodent malaria parasite Plasmodium yoelii yoelii.</title>
        <authorList>
            <person name="Carlton J.M."/>
            <person name="Angiuoli S.V."/>
            <person name="Suh B.B."/>
            <person name="Kooij T.W."/>
            <person name="Pertea M."/>
            <person name="Silva J.C."/>
            <person name="Ermolaeva M.D."/>
            <person name="Allen J.E."/>
            <person name="Selengut J.D."/>
            <person name="Koo H.L."/>
            <person name="Peterson J.D."/>
            <person name="Pop M."/>
            <person name="Kosack D.S."/>
            <person name="Shumway M.F."/>
            <person name="Bidwell S.L."/>
            <person name="Shallom S.J."/>
            <person name="van Aken S.E."/>
            <person name="Riedmuller S.B."/>
            <person name="Feldblyum T.V."/>
            <person name="Cho J.K."/>
            <person name="Quackenbush J."/>
            <person name="Sedegah M."/>
            <person name="Shoaibi A."/>
            <person name="Cummings L.M."/>
            <person name="Florens L."/>
            <person name="Yates J.R."/>
            <person name="Raine J.D."/>
            <person name="Sinden R.E."/>
            <person name="Harris M.A."/>
            <person name="Cunningham D.A."/>
            <person name="Preiser P.R."/>
            <person name="Bergman L.W."/>
            <person name="Vaidya A.B."/>
            <person name="van Lin L.H."/>
            <person name="Janse C.J."/>
            <person name="Waters A.P."/>
            <person name="Smith H.O."/>
            <person name="White O.R."/>
            <person name="Salzberg S.L."/>
            <person name="Venter J.C."/>
            <person name="Fraser C.M."/>
            <person name="Hoffman S.L."/>
            <person name="Gardner M.J."/>
            <person name="Carucci D.J."/>
        </authorList>
    </citation>
    <scope>NUCLEOTIDE SEQUENCE [LARGE SCALE GENOMIC DNA]</scope>
    <source>
        <strain evidence="1 2">17XNL</strain>
    </source>
</reference>
<dbReference type="Proteomes" id="UP000008553">
    <property type="component" value="Unassembled WGS sequence"/>
</dbReference>
<name>Q7R6Z9_PLAYO</name>
<accession>Q7R6Z9</accession>
<gene>
    <name evidence="1" type="ORF">PY07791</name>
</gene>
<dbReference type="PaxDb" id="73239-Q7R6Z9"/>
<proteinExistence type="predicted"/>
<dbReference type="InParanoid" id="Q7R6Z9"/>
<dbReference type="EMBL" id="AABL01002924">
    <property type="protein sequence ID" value="EAA20322.1"/>
    <property type="molecule type" value="Genomic_DNA"/>
</dbReference>
<sequence length="307" mass="33835">MLVAATRTVERWIRSMRQGGGASATAPLRGSGEEWMATADQAVIRNRRRSQQILPGLALDARRVLRGMPAPLHGGSGLGLNLLGVEVGARLGLHHEDRGIGFGHEVGDVFRLLSAELVVDLELSLRGLEPPAGVAFEDDGEAALAVRVELLQRVQTLREPAEQHLADSAHVLHRFAEMARGLSRRRGVVAGLQFREAATDLHLELGRLLEEVRHHLGVDFPRDQAAIPIQHTDRLGFREVTLQMPHHLAREVVEQVGVGEVVDVVEVHQRVDDVVLRALLFQADFRRQRELLVGAQHLADDLALARL</sequence>
<organism evidence="1 2">
    <name type="scientific">Plasmodium yoelii yoelii</name>
    <dbReference type="NCBI Taxonomy" id="73239"/>
    <lineage>
        <taxon>Eukaryota</taxon>
        <taxon>Sar</taxon>
        <taxon>Alveolata</taxon>
        <taxon>Apicomplexa</taxon>
        <taxon>Aconoidasida</taxon>
        <taxon>Haemosporida</taxon>
        <taxon>Plasmodiidae</taxon>
        <taxon>Plasmodium</taxon>
        <taxon>Plasmodium (Vinckeia)</taxon>
    </lineage>
</organism>